<accession>A0ABM8FX72</accession>
<dbReference type="InterPro" id="IPR032466">
    <property type="entry name" value="Metal_Hydrolase"/>
</dbReference>
<gene>
    <name evidence="3" type="ORF">GCM10025863_29080</name>
</gene>
<keyword evidence="3" id="KW-0378">Hydrolase</keyword>
<dbReference type="PANTHER" id="PTHR43569:SF2">
    <property type="entry name" value="AMIDOHYDROLASE-RELATED DOMAIN-CONTAINING PROTEIN"/>
    <property type="match status" value="1"/>
</dbReference>
<feature type="domain" description="Amidohydrolase-related" evidence="2">
    <location>
        <begin position="4"/>
        <end position="291"/>
    </location>
</feature>
<dbReference type="GO" id="GO:0016787">
    <property type="term" value="F:hydrolase activity"/>
    <property type="evidence" value="ECO:0007669"/>
    <property type="project" value="UniProtKB-KW"/>
</dbReference>
<keyword evidence="4" id="KW-1185">Reference proteome</keyword>
<proteinExistence type="inferred from homology"/>
<dbReference type="EMBL" id="AP027728">
    <property type="protein sequence ID" value="BDZ40294.1"/>
    <property type="molecule type" value="Genomic_DNA"/>
</dbReference>
<comment type="similarity">
    <text evidence="1">Belongs to the metallo-dependent hydrolases superfamily.</text>
</comment>
<dbReference type="InterPro" id="IPR052350">
    <property type="entry name" value="Metallo-dep_Lactonases"/>
</dbReference>
<dbReference type="InterPro" id="IPR006680">
    <property type="entry name" value="Amidohydro-rel"/>
</dbReference>
<evidence type="ECO:0000256" key="1">
    <source>
        <dbReference type="ARBA" id="ARBA00038310"/>
    </source>
</evidence>
<sequence>MRVIDSHLHLWDPAVLEYEWLEGPLDWRFAAEEILEEQLAGVDEEAAIFVQADPVEGRSLDEVRWVDSIALETGVVAIVAGARLDRGAETDAQLAALAEHERVIGVRHLLQSERDGLARTEAFRRGARMLARRGWTFDACVRAQQIPDVTALAASVPDLPIVLDHLGKPSVGTASAPSAPDAGWVDDLRELAAQPQVHCKLSGLPAESGGVWTDAQLTPFLDVALDAFGAERLMWGSDWPVSSIDFGRLEDGAYVIGARQRWFRTVADWAASRGVDADALFWSNALAFYGIR</sequence>
<organism evidence="3 4">
    <name type="scientific">Microbacterium suwonense</name>
    <dbReference type="NCBI Taxonomy" id="683047"/>
    <lineage>
        <taxon>Bacteria</taxon>
        <taxon>Bacillati</taxon>
        <taxon>Actinomycetota</taxon>
        <taxon>Actinomycetes</taxon>
        <taxon>Micrococcales</taxon>
        <taxon>Microbacteriaceae</taxon>
        <taxon>Microbacterium</taxon>
    </lineage>
</organism>
<dbReference type="RefSeq" id="WP_286300826.1">
    <property type="nucleotide sequence ID" value="NZ_AP027728.1"/>
</dbReference>
<reference evidence="4" key="1">
    <citation type="journal article" date="2019" name="Int. J. Syst. Evol. Microbiol.">
        <title>The Global Catalogue of Microorganisms (GCM) 10K type strain sequencing project: providing services to taxonomists for standard genome sequencing and annotation.</title>
        <authorList>
            <consortium name="The Broad Institute Genomics Platform"/>
            <consortium name="The Broad Institute Genome Sequencing Center for Infectious Disease"/>
            <person name="Wu L."/>
            <person name="Ma J."/>
        </authorList>
    </citation>
    <scope>NUCLEOTIDE SEQUENCE [LARGE SCALE GENOMIC DNA]</scope>
    <source>
        <strain evidence="4">NBRC 106310</strain>
    </source>
</reference>
<protein>
    <submittedName>
        <fullName evidence="3">Hydrolase</fullName>
    </submittedName>
</protein>
<dbReference type="Pfam" id="PF04909">
    <property type="entry name" value="Amidohydro_2"/>
    <property type="match status" value="1"/>
</dbReference>
<dbReference type="Gene3D" id="3.20.20.140">
    <property type="entry name" value="Metal-dependent hydrolases"/>
    <property type="match status" value="1"/>
</dbReference>
<name>A0ABM8FX72_9MICO</name>
<dbReference type="SUPFAM" id="SSF51556">
    <property type="entry name" value="Metallo-dependent hydrolases"/>
    <property type="match status" value="1"/>
</dbReference>
<evidence type="ECO:0000313" key="4">
    <source>
        <dbReference type="Proteomes" id="UP001321543"/>
    </source>
</evidence>
<dbReference type="PANTHER" id="PTHR43569">
    <property type="entry name" value="AMIDOHYDROLASE"/>
    <property type="match status" value="1"/>
</dbReference>
<evidence type="ECO:0000313" key="3">
    <source>
        <dbReference type="EMBL" id="BDZ40294.1"/>
    </source>
</evidence>
<dbReference type="Proteomes" id="UP001321543">
    <property type="component" value="Chromosome"/>
</dbReference>
<evidence type="ECO:0000259" key="2">
    <source>
        <dbReference type="Pfam" id="PF04909"/>
    </source>
</evidence>